<reference evidence="2 3" key="1">
    <citation type="submission" date="2018-06" db="EMBL/GenBank/DDBJ databases">
        <title>Azoarcus communis strain SWub3 genome.</title>
        <authorList>
            <person name="Zorraquino Salvo V."/>
            <person name="Toubiana D."/>
            <person name="Blumwald E."/>
        </authorList>
    </citation>
    <scope>NUCLEOTIDE SEQUENCE [LARGE SCALE GENOMIC DNA]</scope>
    <source>
        <strain evidence="2 3">SWub3</strain>
    </source>
</reference>
<name>A0A323UPY7_9RHOO</name>
<evidence type="ECO:0000313" key="3">
    <source>
        <dbReference type="Proteomes" id="UP000248259"/>
    </source>
</evidence>
<comment type="caution">
    <text evidence="2">The sequence shown here is derived from an EMBL/GenBank/DDBJ whole genome shotgun (WGS) entry which is preliminary data.</text>
</comment>
<dbReference type="InterPro" id="IPR043732">
    <property type="entry name" value="DUF5675"/>
</dbReference>
<dbReference type="RefSeq" id="WP_110528304.1">
    <property type="nucleotide sequence ID" value="NZ_QKOE01000018.1"/>
</dbReference>
<accession>A0A323UPY7</accession>
<organism evidence="2 3">
    <name type="scientific">Parazoarcus communis SWub3 = DSM 12120</name>
    <dbReference type="NCBI Taxonomy" id="1121029"/>
    <lineage>
        <taxon>Bacteria</taxon>
        <taxon>Pseudomonadati</taxon>
        <taxon>Pseudomonadota</taxon>
        <taxon>Betaproteobacteria</taxon>
        <taxon>Rhodocyclales</taxon>
        <taxon>Zoogloeaceae</taxon>
        <taxon>Parazoarcus</taxon>
    </lineage>
</organism>
<keyword evidence="3" id="KW-1185">Reference proteome</keyword>
<dbReference type="Pfam" id="PF18925">
    <property type="entry name" value="DUF5675"/>
    <property type="match status" value="1"/>
</dbReference>
<dbReference type="Proteomes" id="UP000248259">
    <property type="component" value="Unassembled WGS sequence"/>
</dbReference>
<feature type="domain" description="DUF5675" evidence="1">
    <location>
        <begin position="8"/>
        <end position="127"/>
    </location>
</feature>
<dbReference type="AlphaFoldDB" id="A0A323UPY7"/>
<evidence type="ECO:0000259" key="1">
    <source>
        <dbReference type="Pfam" id="PF18925"/>
    </source>
</evidence>
<dbReference type="EMBL" id="QKOE01000018">
    <property type="protein sequence ID" value="PZA15072.1"/>
    <property type="molecule type" value="Genomic_DNA"/>
</dbReference>
<proteinExistence type="predicted"/>
<protein>
    <recommendedName>
        <fullName evidence="1">DUF5675 domain-containing protein</fullName>
    </recommendedName>
</protein>
<dbReference type="OrthoDB" id="8719825at2"/>
<gene>
    <name evidence="2" type="ORF">DNK49_18925</name>
</gene>
<sequence length="144" mass="15886">MSISTIEIVRKWETANATVSVLTANNGSIKGYVLERPGPDTTQAGLRLRIPEGIYRLKWHNSNIDAVKQHNPVPLLYNNQVSEGRYILIHNGNYPHNTDGCLLVGETRGTDFVGSSVSMLQTLKAFLQSNGIENVNLSISSSYQ</sequence>
<evidence type="ECO:0000313" key="2">
    <source>
        <dbReference type="EMBL" id="PZA15072.1"/>
    </source>
</evidence>